<organism evidence="1 2">
    <name type="scientific">Rhododendron molle</name>
    <name type="common">Chinese azalea</name>
    <name type="synonym">Azalea mollis</name>
    <dbReference type="NCBI Taxonomy" id="49168"/>
    <lineage>
        <taxon>Eukaryota</taxon>
        <taxon>Viridiplantae</taxon>
        <taxon>Streptophyta</taxon>
        <taxon>Embryophyta</taxon>
        <taxon>Tracheophyta</taxon>
        <taxon>Spermatophyta</taxon>
        <taxon>Magnoliopsida</taxon>
        <taxon>eudicotyledons</taxon>
        <taxon>Gunneridae</taxon>
        <taxon>Pentapetalae</taxon>
        <taxon>asterids</taxon>
        <taxon>Ericales</taxon>
        <taxon>Ericaceae</taxon>
        <taxon>Ericoideae</taxon>
        <taxon>Rhodoreae</taxon>
        <taxon>Rhododendron</taxon>
    </lineage>
</organism>
<evidence type="ECO:0000313" key="1">
    <source>
        <dbReference type="EMBL" id="KAI8566837.1"/>
    </source>
</evidence>
<accession>A0ACC0PP83</accession>
<evidence type="ECO:0000313" key="2">
    <source>
        <dbReference type="Proteomes" id="UP001062846"/>
    </source>
</evidence>
<gene>
    <name evidence="1" type="ORF">RHMOL_Rhmol02G0073600</name>
</gene>
<comment type="caution">
    <text evidence="1">The sequence shown here is derived from an EMBL/GenBank/DDBJ whole genome shotgun (WGS) entry which is preliminary data.</text>
</comment>
<dbReference type="EMBL" id="CM046389">
    <property type="protein sequence ID" value="KAI8566837.1"/>
    <property type="molecule type" value="Genomic_DNA"/>
</dbReference>
<reference evidence="1" key="1">
    <citation type="submission" date="2022-02" db="EMBL/GenBank/DDBJ databases">
        <title>Plant Genome Project.</title>
        <authorList>
            <person name="Zhang R.-G."/>
        </authorList>
    </citation>
    <scope>NUCLEOTIDE SEQUENCE</scope>
    <source>
        <strain evidence="1">AT1</strain>
    </source>
</reference>
<dbReference type="Proteomes" id="UP001062846">
    <property type="component" value="Chromosome 2"/>
</dbReference>
<keyword evidence="2" id="KW-1185">Reference proteome</keyword>
<sequence length="93" mass="10550">MTNAKMMADVWKIGVRVRADEEGIVRSDEVKRCIEMVMRGEERGEEMRRNAKKWEGLAREVGTSWPFKKKKKEEGGCSDENLKAFVGEGGGDN</sequence>
<name>A0ACC0PP83_RHOML</name>
<protein>
    <submittedName>
        <fullName evidence="1">Uncharacterized protein</fullName>
    </submittedName>
</protein>
<proteinExistence type="predicted"/>